<gene>
    <name evidence="1" type="ORF">TESG_01579</name>
</gene>
<dbReference type="Proteomes" id="UP000009172">
    <property type="component" value="Unassembled WGS sequence"/>
</dbReference>
<evidence type="ECO:0000313" key="2">
    <source>
        <dbReference type="Proteomes" id="UP000009172"/>
    </source>
</evidence>
<name>F2RR73_TRIT1</name>
<reference evidence="2" key="1">
    <citation type="journal article" date="2012" name="MBio">
        <title>Comparative genome analysis of Trichophyton rubrum and related dermatophytes reveals candidate genes involved in infection.</title>
        <authorList>
            <person name="Martinez D.A."/>
            <person name="Oliver B.G."/>
            <person name="Graeser Y."/>
            <person name="Goldberg J.M."/>
            <person name="Li W."/>
            <person name="Martinez-Rossi N.M."/>
            <person name="Monod M."/>
            <person name="Shelest E."/>
            <person name="Barton R.C."/>
            <person name="Birch E."/>
            <person name="Brakhage A.A."/>
            <person name="Chen Z."/>
            <person name="Gurr S.J."/>
            <person name="Heiman D."/>
            <person name="Heitman J."/>
            <person name="Kosti I."/>
            <person name="Rossi A."/>
            <person name="Saif S."/>
            <person name="Samalova M."/>
            <person name="Saunders C.W."/>
            <person name="Shea T."/>
            <person name="Summerbell R.C."/>
            <person name="Xu J."/>
            <person name="Young S."/>
            <person name="Zeng Q."/>
            <person name="Birren B.W."/>
            <person name="Cuomo C.A."/>
            <person name="White T.C."/>
        </authorList>
    </citation>
    <scope>NUCLEOTIDE SEQUENCE [LARGE SCALE GENOMIC DNA]</scope>
    <source>
        <strain evidence="2">CBS 112818</strain>
    </source>
</reference>
<organism evidence="1 2">
    <name type="scientific">Trichophyton tonsurans (strain CBS 112818)</name>
    <name type="common">Scalp ringworm fungus</name>
    <dbReference type="NCBI Taxonomy" id="647933"/>
    <lineage>
        <taxon>Eukaryota</taxon>
        <taxon>Fungi</taxon>
        <taxon>Dikarya</taxon>
        <taxon>Ascomycota</taxon>
        <taxon>Pezizomycotina</taxon>
        <taxon>Eurotiomycetes</taxon>
        <taxon>Eurotiomycetidae</taxon>
        <taxon>Onygenales</taxon>
        <taxon>Arthrodermataceae</taxon>
        <taxon>Trichophyton</taxon>
    </lineage>
</organism>
<sequence length="167" mass="18764">MFTLLAGGCPAPPNPVLHAYLSAEKVGGFYGLNRGTGVIYEHCIICVIAVRGIMYAVFKDQRISHFRVKYGPYVRSLRFQWRSSWTDHHEYEACPSGLSPGSPRRRRILRRITRHPGTCSCMILSLLVDSQTLGKTPSGGTGELCLIFLLCILSLDFRLWYRQGTLA</sequence>
<accession>F2RR73</accession>
<protein>
    <submittedName>
        <fullName evidence="1">Uncharacterized protein</fullName>
    </submittedName>
</protein>
<dbReference type="AlphaFoldDB" id="F2RR73"/>
<keyword evidence="2" id="KW-1185">Reference proteome</keyword>
<dbReference type="HOGENOM" id="CLU_1595754_0_0_1"/>
<dbReference type="EMBL" id="GG698481">
    <property type="protein sequence ID" value="EGD94052.1"/>
    <property type="molecule type" value="Genomic_DNA"/>
</dbReference>
<proteinExistence type="predicted"/>
<evidence type="ECO:0000313" key="1">
    <source>
        <dbReference type="EMBL" id="EGD94052.1"/>
    </source>
</evidence>